<evidence type="ECO:0000259" key="12">
    <source>
        <dbReference type="PROSITE" id="PS52015"/>
    </source>
</evidence>
<dbReference type="PANTHER" id="PTHR33446:SF11">
    <property type="entry name" value="TONB3"/>
    <property type="match status" value="1"/>
</dbReference>
<evidence type="ECO:0000256" key="8">
    <source>
        <dbReference type="ARBA" id="ARBA00022989"/>
    </source>
</evidence>
<dbReference type="SUPFAM" id="SSF74653">
    <property type="entry name" value="TolA/TonB C-terminal domain"/>
    <property type="match status" value="1"/>
</dbReference>
<name>A0ABW8PXE3_9GAMM</name>
<dbReference type="RefSeq" id="WP_405337750.1">
    <property type="nucleotide sequence ID" value="NZ_JBANFI010000002.1"/>
</dbReference>
<dbReference type="InterPro" id="IPR006260">
    <property type="entry name" value="TonB/TolA_C"/>
</dbReference>
<feature type="chain" id="PRO_5045066291" evidence="11">
    <location>
        <begin position="24"/>
        <end position="285"/>
    </location>
</feature>
<comment type="subcellular location">
    <subcellularLocation>
        <location evidence="1">Cell inner membrane</location>
        <topology evidence="1">Single-pass membrane protein</topology>
        <orientation evidence="1">Periplasmic side</orientation>
    </subcellularLocation>
</comment>
<keyword evidence="4" id="KW-1003">Cell membrane</keyword>
<evidence type="ECO:0000256" key="6">
    <source>
        <dbReference type="ARBA" id="ARBA00022692"/>
    </source>
</evidence>
<evidence type="ECO:0000256" key="5">
    <source>
        <dbReference type="ARBA" id="ARBA00022519"/>
    </source>
</evidence>
<keyword evidence="11" id="KW-0732">Signal</keyword>
<dbReference type="InterPro" id="IPR051045">
    <property type="entry name" value="TonB-dependent_transducer"/>
</dbReference>
<dbReference type="EMBL" id="JBANFI010000002">
    <property type="protein sequence ID" value="MFK7160308.1"/>
    <property type="molecule type" value="Genomic_DNA"/>
</dbReference>
<feature type="signal peptide" evidence="11">
    <location>
        <begin position="1"/>
        <end position="23"/>
    </location>
</feature>
<organism evidence="13 14">
    <name type="scientific">Marinospirillum alkalitolerans</name>
    <dbReference type="NCBI Taxonomy" id="3123374"/>
    <lineage>
        <taxon>Bacteria</taxon>
        <taxon>Pseudomonadati</taxon>
        <taxon>Pseudomonadota</taxon>
        <taxon>Gammaproteobacteria</taxon>
        <taxon>Oceanospirillales</taxon>
        <taxon>Oceanospirillaceae</taxon>
        <taxon>Marinospirillum</taxon>
    </lineage>
</organism>
<dbReference type="Pfam" id="PF03544">
    <property type="entry name" value="TonB_C"/>
    <property type="match status" value="1"/>
</dbReference>
<keyword evidence="14" id="KW-1185">Reference proteome</keyword>
<evidence type="ECO:0000256" key="9">
    <source>
        <dbReference type="ARBA" id="ARBA00023136"/>
    </source>
</evidence>
<evidence type="ECO:0000256" key="4">
    <source>
        <dbReference type="ARBA" id="ARBA00022475"/>
    </source>
</evidence>
<dbReference type="PROSITE" id="PS52015">
    <property type="entry name" value="TONB_CTD"/>
    <property type="match status" value="1"/>
</dbReference>
<evidence type="ECO:0000256" key="1">
    <source>
        <dbReference type="ARBA" id="ARBA00004383"/>
    </source>
</evidence>
<evidence type="ECO:0000256" key="3">
    <source>
        <dbReference type="ARBA" id="ARBA00022448"/>
    </source>
</evidence>
<evidence type="ECO:0000313" key="14">
    <source>
        <dbReference type="Proteomes" id="UP001621714"/>
    </source>
</evidence>
<dbReference type="Proteomes" id="UP001621714">
    <property type="component" value="Unassembled WGS sequence"/>
</dbReference>
<evidence type="ECO:0000313" key="13">
    <source>
        <dbReference type="EMBL" id="MFK7160308.1"/>
    </source>
</evidence>
<feature type="compositionally biased region" description="Pro residues" evidence="10">
    <location>
        <begin position="111"/>
        <end position="121"/>
    </location>
</feature>
<feature type="compositionally biased region" description="Low complexity" evidence="10">
    <location>
        <begin position="64"/>
        <end position="73"/>
    </location>
</feature>
<dbReference type="InterPro" id="IPR037682">
    <property type="entry name" value="TonB_C"/>
</dbReference>
<comment type="caution">
    <text evidence="13">The sequence shown here is derived from an EMBL/GenBank/DDBJ whole genome shotgun (WGS) entry which is preliminary data.</text>
</comment>
<gene>
    <name evidence="13" type="ORF">V6U78_04570</name>
</gene>
<dbReference type="NCBIfam" id="TIGR01352">
    <property type="entry name" value="tonB_Cterm"/>
    <property type="match status" value="1"/>
</dbReference>
<keyword evidence="7" id="KW-0653">Protein transport</keyword>
<evidence type="ECO:0000256" key="2">
    <source>
        <dbReference type="ARBA" id="ARBA00006555"/>
    </source>
</evidence>
<dbReference type="PANTHER" id="PTHR33446">
    <property type="entry name" value="PROTEIN TONB-RELATED"/>
    <property type="match status" value="1"/>
</dbReference>
<reference evidence="13 14" key="1">
    <citation type="submission" date="2024-02" db="EMBL/GenBank/DDBJ databases">
        <title>Marinospirillum sp. MEB 164 isolated from Lonar lake sediment.</title>
        <authorList>
            <person name="Joshi A."/>
            <person name="Thite S."/>
        </authorList>
    </citation>
    <scope>NUCLEOTIDE SEQUENCE [LARGE SCALE GENOMIC DNA]</scope>
    <source>
        <strain evidence="13 14">MEB164</strain>
    </source>
</reference>
<sequence length="285" mass="31481">MRQQRPLLLALTLALSLHGLFLAQRPSPVPEPPSILRWMEVSTQVELVSWSTPALPEEPPATPPEAEAPTEPAISEQPLPEEVEVPEPAAAEPMPAPPPEVSAPTSSAEPISPPVSEPPIDPSAATPALPPSDPPLPETSSRRLAERSLAMAQLEAQWQVQQQQWVERPRIRRVTSATQLDPELAFYLQQWEARVERIGNQNYPEEARRQNLGGQLRLLVSIYADGRIREAQLLSSSGHAELDEAAIRILNLAAPFAPLPESLRAETEVLEIIRTWQFGDGWRAR</sequence>
<keyword evidence="8" id="KW-1133">Transmembrane helix</keyword>
<evidence type="ECO:0000256" key="7">
    <source>
        <dbReference type="ARBA" id="ARBA00022927"/>
    </source>
</evidence>
<proteinExistence type="inferred from homology"/>
<comment type="similarity">
    <text evidence="2">Belongs to the TonB family.</text>
</comment>
<keyword evidence="6" id="KW-0812">Transmembrane</keyword>
<dbReference type="Gene3D" id="3.30.1150.10">
    <property type="match status" value="1"/>
</dbReference>
<feature type="compositionally biased region" description="Pro residues" evidence="10">
    <location>
        <begin position="128"/>
        <end position="137"/>
    </location>
</feature>
<keyword evidence="3" id="KW-0813">Transport</keyword>
<keyword evidence="5" id="KW-0997">Cell inner membrane</keyword>
<feature type="domain" description="TonB C-terminal" evidence="12">
    <location>
        <begin position="188"/>
        <end position="285"/>
    </location>
</feature>
<evidence type="ECO:0000256" key="10">
    <source>
        <dbReference type="SAM" id="MobiDB-lite"/>
    </source>
</evidence>
<feature type="region of interest" description="Disordered" evidence="10">
    <location>
        <begin position="53"/>
        <end position="142"/>
    </location>
</feature>
<keyword evidence="9" id="KW-0472">Membrane</keyword>
<accession>A0ABW8PXE3</accession>
<protein>
    <submittedName>
        <fullName evidence="13">TonB family protein</fullName>
    </submittedName>
</protein>
<evidence type="ECO:0000256" key="11">
    <source>
        <dbReference type="SAM" id="SignalP"/>
    </source>
</evidence>